<evidence type="ECO:0000313" key="5">
    <source>
        <dbReference type="EMBL" id="TWX71442.1"/>
    </source>
</evidence>
<dbReference type="AlphaFoldDB" id="A0A5C6QS54"/>
<comment type="similarity">
    <text evidence="1">Belongs to the transglycosylase Slt family.</text>
</comment>
<dbReference type="InterPro" id="IPR036779">
    <property type="entry name" value="LysM_dom_sf"/>
</dbReference>
<dbReference type="EMBL" id="VOLQ01000002">
    <property type="protein sequence ID" value="TWX71442.1"/>
    <property type="molecule type" value="Genomic_DNA"/>
</dbReference>
<dbReference type="SUPFAM" id="SSF54106">
    <property type="entry name" value="LysM domain"/>
    <property type="match status" value="3"/>
</dbReference>
<dbReference type="PANTHER" id="PTHR33734">
    <property type="entry name" value="LYSM DOMAIN-CONTAINING GPI-ANCHORED PROTEIN 2"/>
    <property type="match status" value="1"/>
</dbReference>
<dbReference type="InterPro" id="IPR000189">
    <property type="entry name" value="Transglyc_AS"/>
</dbReference>
<evidence type="ECO:0000313" key="4">
    <source>
        <dbReference type="EMBL" id="TWX62530.1"/>
    </source>
</evidence>
<evidence type="ECO:0000313" key="7">
    <source>
        <dbReference type="Proteomes" id="UP000321917"/>
    </source>
</evidence>
<reference evidence="5 7" key="1">
    <citation type="submission" date="2019-07" db="EMBL/GenBank/DDBJ databases">
        <title>Genomes of sea-ice associated Colwellia species.</title>
        <authorList>
            <person name="Bowman J.P."/>
        </authorList>
    </citation>
    <scope>NUCLEOTIDE SEQUENCE [LARGE SCALE GENOMIC DNA]</scope>
    <source>
        <strain evidence="4 6">ACAM 607</strain>
        <strain evidence="5 7">IC036</strain>
    </source>
</reference>
<proteinExistence type="inferred from homology"/>
<evidence type="ECO:0000256" key="2">
    <source>
        <dbReference type="SAM" id="SignalP"/>
    </source>
</evidence>
<accession>A0A5C6QS54</accession>
<evidence type="ECO:0000256" key="1">
    <source>
        <dbReference type="ARBA" id="ARBA00007734"/>
    </source>
</evidence>
<protein>
    <submittedName>
        <fullName evidence="5">LysM peptidoglycan-binding domain-containing protein</fullName>
    </submittedName>
</protein>
<evidence type="ECO:0000313" key="6">
    <source>
        <dbReference type="Proteomes" id="UP000321525"/>
    </source>
</evidence>
<name>A0A5C6QS54_9GAMM</name>
<dbReference type="EMBL" id="VOLR01000002">
    <property type="protein sequence ID" value="TWX62530.1"/>
    <property type="molecule type" value="Genomic_DNA"/>
</dbReference>
<dbReference type="SMART" id="SM00257">
    <property type="entry name" value="LysM"/>
    <property type="match status" value="3"/>
</dbReference>
<dbReference type="Pfam" id="PF01464">
    <property type="entry name" value="SLT"/>
    <property type="match status" value="1"/>
</dbReference>
<dbReference type="GO" id="GO:0000270">
    <property type="term" value="P:peptidoglycan metabolic process"/>
    <property type="evidence" value="ECO:0007669"/>
    <property type="project" value="InterPro"/>
</dbReference>
<dbReference type="OrthoDB" id="9815002at2"/>
<dbReference type="Pfam" id="PF01476">
    <property type="entry name" value="LysM"/>
    <property type="match status" value="3"/>
</dbReference>
<dbReference type="InterPro" id="IPR008258">
    <property type="entry name" value="Transglycosylase_SLT_dom_1"/>
</dbReference>
<keyword evidence="2" id="KW-0732">Signal</keyword>
<dbReference type="Gene3D" id="1.10.530.10">
    <property type="match status" value="1"/>
</dbReference>
<evidence type="ECO:0000259" key="3">
    <source>
        <dbReference type="PROSITE" id="PS51782"/>
    </source>
</evidence>
<dbReference type="Proteomes" id="UP000321525">
    <property type="component" value="Unassembled WGS sequence"/>
</dbReference>
<feature type="domain" description="LysM" evidence="3">
    <location>
        <begin position="374"/>
        <end position="417"/>
    </location>
</feature>
<dbReference type="InterPro" id="IPR018392">
    <property type="entry name" value="LysM"/>
</dbReference>
<dbReference type="Gene3D" id="3.10.350.10">
    <property type="entry name" value="LysM domain"/>
    <property type="match status" value="3"/>
</dbReference>
<dbReference type="PANTHER" id="PTHR33734:SF22">
    <property type="entry name" value="MEMBRANE-BOUND LYTIC MUREIN TRANSGLYCOSYLASE D"/>
    <property type="match status" value="1"/>
</dbReference>
<dbReference type="InterPro" id="IPR023346">
    <property type="entry name" value="Lysozyme-like_dom_sf"/>
</dbReference>
<dbReference type="PROSITE" id="PS51782">
    <property type="entry name" value="LYSM"/>
    <property type="match status" value="3"/>
</dbReference>
<dbReference type="CDD" id="cd00118">
    <property type="entry name" value="LysM"/>
    <property type="match status" value="3"/>
</dbReference>
<dbReference type="CDD" id="cd16894">
    <property type="entry name" value="MltD-like"/>
    <property type="match status" value="1"/>
</dbReference>
<feature type="signal peptide" evidence="2">
    <location>
        <begin position="1"/>
        <end position="30"/>
    </location>
</feature>
<dbReference type="PROSITE" id="PS00922">
    <property type="entry name" value="TRANSGLYCOSYLASE"/>
    <property type="match status" value="1"/>
</dbReference>
<keyword evidence="6" id="KW-1185">Reference proteome</keyword>
<dbReference type="GO" id="GO:0008932">
    <property type="term" value="F:lytic endotransglycosylase activity"/>
    <property type="evidence" value="ECO:0007669"/>
    <property type="project" value="TreeGrafter"/>
</dbReference>
<dbReference type="Proteomes" id="UP000321917">
    <property type="component" value="Unassembled WGS sequence"/>
</dbReference>
<dbReference type="GO" id="GO:0016020">
    <property type="term" value="C:membrane"/>
    <property type="evidence" value="ECO:0007669"/>
    <property type="project" value="InterPro"/>
</dbReference>
<dbReference type="SUPFAM" id="SSF53955">
    <property type="entry name" value="Lysozyme-like"/>
    <property type="match status" value="1"/>
</dbReference>
<comment type="caution">
    <text evidence="5">The sequence shown here is derived from an EMBL/GenBank/DDBJ whole genome shotgun (WGS) entry which is preliminary data.</text>
</comment>
<feature type="domain" description="LysM" evidence="3">
    <location>
        <begin position="520"/>
        <end position="564"/>
    </location>
</feature>
<organism evidence="5 7">
    <name type="scientific">Colwellia hornerae</name>
    <dbReference type="NCBI Taxonomy" id="89402"/>
    <lineage>
        <taxon>Bacteria</taxon>
        <taxon>Pseudomonadati</taxon>
        <taxon>Pseudomonadota</taxon>
        <taxon>Gammaproteobacteria</taxon>
        <taxon>Alteromonadales</taxon>
        <taxon>Colwelliaceae</taxon>
        <taxon>Colwellia</taxon>
    </lineage>
</organism>
<feature type="chain" id="PRO_5022730688" evidence="2">
    <location>
        <begin position="31"/>
        <end position="572"/>
    </location>
</feature>
<feature type="domain" description="LysM" evidence="3">
    <location>
        <begin position="448"/>
        <end position="492"/>
    </location>
</feature>
<sequence length="572" mass="65347">MNFLLKTSKKSPAKIYTFAKALPLSFSVAAAVILMGCQATSVQNSNGSQATDINQRMIASTAEINQAILADENIDIIHPVADVEFTLTDPEIVDDIYVSDDIWQRIRTKFTFEIPEDKRLTQQRNWFVKHPEYLDRVAKRAEPFIYYIVQELEKNNMPLEIALLPIVESAFDPFAYSHGRASGMWQFVPATGKRFNMKQNWWYDGRRDVIASTQGAIQYLKYLNKFFDGDWLLALAAYNSGEGRVKRAMKKNARKNLPTDFWSLDLPRETRAYVPKLLALADVIKRPEDFNIKLYEIENKSQITNIDIGSQLDLAKAAKLADLSLAELQRLNPGFNRWATDPDGPHRLLIPNHKVANFVKKLAELPTEDRLAWQRYKIKNGDNLGEIAHKFNTDIKLIKQVNNIKGTQIRAGKHLLIPVATQSLDSYVFSQKQRTATTKNRQRNGEKTTHLVVAGDTLWDIGQAYKVSSRSIAKWNGMAPRDVLKLGQKLVIWQKTAMVQENLANTTSYQPPEQAIMRNITYKVRRGDSFARIANKFKVSISDIERWNSLNRKKYLQPGQMIKLSVDVTNNI</sequence>
<dbReference type="FunFam" id="1.10.530.10:FF:000004">
    <property type="entry name" value="Membrane-bound lytic murein transglycosylase D"/>
    <property type="match status" value="1"/>
</dbReference>
<gene>
    <name evidence="4" type="ORF">ESZ26_01445</name>
    <name evidence="5" type="ORF">ESZ27_01055</name>
</gene>